<feature type="domain" description="TonB-dependent receptor plug" evidence="9">
    <location>
        <begin position="115"/>
        <end position="236"/>
    </location>
</feature>
<dbReference type="GO" id="GO:0009279">
    <property type="term" value="C:cell outer membrane"/>
    <property type="evidence" value="ECO:0007669"/>
    <property type="project" value="UniProtKB-SubCell"/>
</dbReference>
<dbReference type="Pfam" id="PF07715">
    <property type="entry name" value="Plug"/>
    <property type="match status" value="1"/>
</dbReference>
<dbReference type="RefSeq" id="WP_026020845.1">
    <property type="nucleotide sequence ID" value="NZ_CAEG01000017.1"/>
</dbReference>
<dbReference type="Gene3D" id="2.170.130.10">
    <property type="entry name" value="TonB-dependent receptor, plug domain"/>
    <property type="match status" value="1"/>
</dbReference>
<dbReference type="SUPFAM" id="SSF56935">
    <property type="entry name" value="Porins"/>
    <property type="match status" value="1"/>
</dbReference>
<evidence type="ECO:0000256" key="7">
    <source>
        <dbReference type="PROSITE-ProRule" id="PRU01360"/>
    </source>
</evidence>
<dbReference type="InterPro" id="IPR023996">
    <property type="entry name" value="TonB-dep_OMP_SusC/RagA"/>
</dbReference>
<evidence type="ECO:0000313" key="10">
    <source>
        <dbReference type="EMBL" id="SEA90964.1"/>
    </source>
</evidence>
<sequence length="1008" mass="110606">MVRKILLTLIAVLGLCAYGFAQNRQVTGKVADAQGKPVAGATIMIDGTSTGTTSAADGRFSISAPANGTLVISFIGFETQSVAISGKTTVNVTLVEDAHAIDDVVVTGYGVQRKASFTGAASIVGDDVLAKRTDANFVKSLEGSVPGLQMNNSTSSPGVWGSVYVRGRGSLSSGTQPLYVIDGMPVNSDIEDNFDSSGNIWFDPMASVNPADIESVTVLKDAAATAIYGSRAANGVIVITTKKGAQGNFNLNVDIKQGFVSMANNNMELANAQETAKLFAGGYSAAYPGMKPSDLGVPFDNWDDYIAADYGWDGKSSYDWIDAITRHGYYQDYNLSASGRVGQTGYYASMGYLNTDGLVIGSDLERFSGRVNLDSKFKFLTLGVNSSYSYSIQNGFSQSTAGSMNSPVTLAISGRTALDPFYDENGDYLEGNYPHPLAVVDSKTGSLYRTKVQTVNANPYLQVDFGKGIYAKTTLGVNITDQNIYTYYSALYDPNGVDSNGLGTDFTSKTSVITWTNVLGWNYTFNEKHAVNLMLGQEMQRKFYNYSVLEGTDFPFAGEGMRDLSTAGSWNDSAYYKSEATLASYFVDAHYAYDDKYYVSGSFRRDGSSVFGSDNRWGNFWSVGAKWRITGEEFLKDNEIVTNAALRLSYGTVGNQDISWYQARSFYVAGYNYNSTPGMIPSGVSNQKLTWEVAKKFDVGFDLSFINRIHLTFDYYNEETSEALYEVPLSMTSGTTTMMQNIGTIRNRGIEFSVNAAVMQKRDFRWNAYANVTYNQNRVVKLATDDPIETDFQIIEEGRPYRQFYMKEYAGVDYDTGKPLWYLNESGDETTGDYNAAAKRYVGSADPKVLGGFGTSVNWKGLDFNIDFTYRLGGKVYNYGAPFTGYGMSLMSPLREVAVDSWTEDNKGAKHPQYIPGDPYNATKDSSRFLYSGNYLKIGNITLGYTLPAKWTKKAFIQKLRVYVSLDNVYTVMADDFVGYTPETFTSGIMAWQSPANRTFTGGIQLTF</sequence>
<evidence type="ECO:0000256" key="6">
    <source>
        <dbReference type="ARBA" id="ARBA00023237"/>
    </source>
</evidence>
<dbReference type="SUPFAM" id="SSF49464">
    <property type="entry name" value="Carboxypeptidase regulatory domain-like"/>
    <property type="match status" value="1"/>
</dbReference>
<dbReference type="OrthoDB" id="9764669at2"/>
<keyword evidence="4 7" id="KW-0812">Transmembrane</keyword>
<evidence type="ECO:0000256" key="4">
    <source>
        <dbReference type="ARBA" id="ARBA00022692"/>
    </source>
</evidence>
<dbReference type="InterPro" id="IPR037066">
    <property type="entry name" value="Plug_dom_sf"/>
</dbReference>
<dbReference type="NCBIfam" id="TIGR04056">
    <property type="entry name" value="OMP_RagA_SusC"/>
    <property type="match status" value="1"/>
</dbReference>
<gene>
    <name evidence="10" type="ORF">SAMN05444145_1091</name>
</gene>
<keyword evidence="2 7" id="KW-0813">Transport</keyword>
<dbReference type="NCBIfam" id="TIGR04057">
    <property type="entry name" value="SusC_RagA_signa"/>
    <property type="match status" value="1"/>
</dbReference>
<reference evidence="10 11" key="1">
    <citation type="submission" date="2016-10" db="EMBL/GenBank/DDBJ databases">
        <authorList>
            <person name="de Groot N.N."/>
        </authorList>
    </citation>
    <scope>NUCLEOTIDE SEQUENCE [LARGE SCALE GENOMIC DNA]</scope>
    <source>
        <strain evidence="10 11">DSM 25383</strain>
    </source>
</reference>
<protein>
    <submittedName>
        <fullName evidence="10">TonB-linked outer membrane protein, SusC/RagA family</fullName>
    </submittedName>
</protein>
<dbReference type="AlphaFoldDB" id="A0A1H4F132"/>
<dbReference type="InterPro" id="IPR008969">
    <property type="entry name" value="CarboxyPept-like_regulatory"/>
</dbReference>
<dbReference type="EMBL" id="FNRI01000009">
    <property type="protein sequence ID" value="SEA90964.1"/>
    <property type="molecule type" value="Genomic_DNA"/>
</dbReference>
<dbReference type="InterPro" id="IPR023997">
    <property type="entry name" value="TonB-dep_OMP_SusC/RagA_CS"/>
</dbReference>
<evidence type="ECO:0000313" key="11">
    <source>
        <dbReference type="Proteomes" id="UP000183253"/>
    </source>
</evidence>
<dbReference type="Gene3D" id="2.40.170.20">
    <property type="entry name" value="TonB-dependent receptor, beta-barrel domain"/>
    <property type="match status" value="1"/>
</dbReference>
<accession>A0A1H4F132</accession>
<proteinExistence type="inferred from homology"/>
<keyword evidence="3 7" id="KW-1134">Transmembrane beta strand</keyword>
<keyword evidence="5 7" id="KW-0472">Membrane</keyword>
<dbReference type="InterPro" id="IPR012910">
    <property type="entry name" value="Plug_dom"/>
</dbReference>
<evidence type="ECO:0000256" key="1">
    <source>
        <dbReference type="ARBA" id="ARBA00004571"/>
    </source>
</evidence>
<feature type="chain" id="PRO_5010296432" evidence="8">
    <location>
        <begin position="22"/>
        <end position="1008"/>
    </location>
</feature>
<evidence type="ECO:0000256" key="3">
    <source>
        <dbReference type="ARBA" id="ARBA00022452"/>
    </source>
</evidence>
<organism evidence="10 11">
    <name type="scientific">Alistipes timonensis JC136</name>
    <dbReference type="NCBI Taxonomy" id="1033731"/>
    <lineage>
        <taxon>Bacteria</taxon>
        <taxon>Pseudomonadati</taxon>
        <taxon>Bacteroidota</taxon>
        <taxon>Bacteroidia</taxon>
        <taxon>Bacteroidales</taxon>
        <taxon>Rikenellaceae</taxon>
        <taxon>Alistipes</taxon>
    </lineage>
</organism>
<evidence type="ECO:0000256" key="8">
    <source>
        <dbReference type="SAM" id="SignalP"/>
    </source>
</evidence>
<comment type="similarity">
    <text evidence="7">Belongs to the TonB-dependent receptor family.</text>
</comment>
<comment type="subcellular location">
    <subcellularLocation>
        <location evidence="1 7">Cell outer membrane</location>
        <topology evidence="1 7">Multi-pass membrane protein</topology>
    </subcellularLocation>
</comment>
<dbReference type="Gene3D" id="2.60.40.1120">
    <property type="entry name" value="Carboxypeptidase-like, regulatory domain"/>
    <property type="match status" value="1"/>
</dbReference>
<keyword evidence="6 7" id="KW-0998">Cell outer membrane</keyword>
<dbReference type="InterPro" id="IPR036942">
    <property type="entry name" value="Beta-barrel_TonB_sf"/>
</dbReference>
<dbReference type="STRING" id="1033731.SAMN05444145_1091"/>
<keyword evidence="8" id="KW-0732">Signal</keyword>
<name>A0A1H4F132_9BACT</name>
<dbReference type="Proteomes" id="UP000183253">
    <property type="component" value="Unassembled WGS sequence"/>
</dbReference>
<dbReference type="Pfam" id="PF13715">
    <property type="entry name" value="CarbopepD_reg_2"/>
    <property type="match status" value="1"/>
</dbReference>
<dbReference type="PROSITE" id="PS52016">
    <property type="entry name" value="TONB_DEPENDENT_REC_3"/>
    <property type="match status" value="1"/>
</dbReference>
<evidence type="ECO:0000256" key="5">
    <source>
        <dbReference type="ARBA" id="ARBA00023136"/>
    </source>
</evidence>
<evidence type="ECO:0000259" key="9">
    <source>
        <dbReference type="Pfam" id="PF07715"/>
    </source>
</evidence>
<dbReference type="InterPro" id="IPR039426">
    <property type="entry name" value="TonB-dep_rcpt-like"/>
</dbReference>
<keyword evidence="11" id="KW-1185">Reference proteome</keyword>
<feature type="signal peptide" evidence="8">
    <location>
        <begin position="1"/>
        <end position="21"/>
    </location>
</feature>
<evidence type="ECO:0000256" key="2">
    <source>
        <dbReference type="ARBA" id="ARBA00022448"/>
    </source>
</evidence>